<comment type="caution">
    <text evidence="2">The sequence shown here is derived from an EMBL/GenBank/DDBJ whole genome shotgun (WGS) entry which is preliminary data.</text>
</comment>
<feature type="compositionally biased region" description="Low complexity" evidence="1">
    <location>
        <begin position="308"/>
        <end position="327"/>
    </location>
</feature>
<evidence type="ECO:0000313" key="3">
    <source>
        <dbReference type="Proteomes" id="UP001163846"/>
    </source>
</evidence>
<feature type="compositionally biased region" description="Low complexity" evidence="1">
    <location>
        <begin position="221"/>
        <end position="238"/>
    </location>
</feature>
<dbReference type="Proteomes" id="UP001163846">
    <property type="component" value="Unassembled WGS sequence"/>
</dbReference>
<sequence>MFQLPSSSAGLPYPSSSSSVFPWQKPFNPHSIESLSGGGHRSVHTRPNAVVYQAGWNVWGHDLSSNEGIEVHSFPQSSFEGCVPDDSQHIYSNTKNSKITKASSENHGEISQRSLAITSMEAPSRICETDNNILPKLVHLVERARERSHFAHEVYTVGTCPTIAMVGRSNVDSSLKCASAAESPCTNLPTDVVMDSESNMESPSRLSGQRSETLPTDSAQSLMPSIRSSSSSSSAQSSPLCVTPELPTVSIPFYSRAVPASYMSEGDSPSDKANVDAYQLESLVARMTLHRRVPSNDNKSLNTLYPHSKNMSTPSPSSSAASLSESNSTRRADHGPSYLSRSQRRLARTVVNPCHDVQSYLYEGGRTGVVSGGVMLGPQVPVAPSPGKNSVQKPTSDQKSQRQEQRSRRKTKKGTVQEDRPPIPKVVL</sequence>
<name>A0AA38PKI1_9AGAR</name>
<dbReference type="AlphaFoldDB" id="A0AA38PKI1"/>
<proteinExistence type="predicted"/>
<evidence type="ECO:0000313" key="2">
    <source>
        <dbReference type="EMBL" id="KAJ3844629.1"/>
    </source>
</evidence>
<feature type="compositionally biased region" description="Polar residues" evidence="1">
    <location>
        <begin position="387"/>
        <end position="397"/>
    </location>
</feature>
<feature type="region of interest" description="Disordered" evidence="1">
    <location>
        <begin position="377"/>
        <end position="428"/>
    </location>
</feature>
<accession>A0AA38PKI1</accession>
<reference evidence="2" key="1">
    <citation type="submission" date="2022-08" db="EMBL/GenBank/DDBJ databases">
        <authorList>
            <consortium name="DOE Joint Genome Institute"/>
            <person name="Min B."/>
            <person name="Riley R."/>
            <person name="Sierra-Patev S."/>
            <person name="Naranjo-Ortiz M."/>
            <person name="Looney B."/>
            <person name="Konkel Z."/>
            <person name="Slot J.C."/>
            <person name="Sakamoto Y."/>
            <person name="Steenwyk J.L."/>
            <person name="Rokas A."/>
            <person name="Carro J."/>
            <person name="Camarero S."/>
            <person name="Ferreira P."/>
            <person name="Molpeceres G."/>
            <person name="Ruiz-Duenas F.J."/>
            <person name="Serrano A."/>
            <person name="Henrissat B."/>
            <person name="Drula E."/>
            <person name="Hughes K.W."/>
            <person name="Mata J.L."/>
            <person name="Ishikawa N.K."/>
            <person name="Vargas-Isla R."/>
            <person name="Ushijima S."/>
            <person name="Smith C.A."/>
            <person name="Ahrendt S."/>
            <person name="Andreopoulos W."/>
            <person name="He G."/>
            <person name="Labutti K."/>
            <person name="Lipzen A."/>
            <person name="Ng V."/>
            <person name="Sandor L."/>
            <person name="Barry K."/>
            <person name="Martinez A.T."/>
            <person name="Xiao Y."/>
            <person name="Gibbons J.G."/>
            <person name="Terashima K."/>
            <person name="Hibbett D.S."/>
            <person name="Grigoriev I.V."/>
        </authorList>
    </citation>
    <scope>NUCLEOTIDE SEQUENCE</scope>
    <source>
        <strain evidence="2">TFB9207</strain>
    </source>
</reference>
<keyword evidence="3" id="KW-1185">Reference proteome</keyword>
<feature type="compositionally biased region" description="Polar residues" evidence="1">
    <location>
        <begin position="196"/>
        <end position="220"/>
    </location>
</feature>
<feature type="region of interest" description="Disordered" evidence="1">
    <location>
        <begin position="289"/>
        <end position="344"/>
    </location>
</feature>
<evidence type="ECO:0000256" key="1">
    <source>
        <dbReference type="SAM" id="MobiDB-lite"/>
    </source>
</evidence>
<protein>
    <submittedName>
        <fullName evidence="2">Uncharacterized protein</fullName>
    </submittedName>
</protein>
<gene>
    <name evidence="2" type="ORF">F5878DRAFT_674851</name>
</gene>
<dbReference type="EMBL" id="MU805949">
    <property type="protein sequence ID" value="KAJ3844629.1"/>
    <property type="molecule type" value="Genomic_DNA"/>
</dbReference>
<feature type="region of interest" description="Disordered" evidence="1">
    <location>
        <begin position="187"/>
        <end position="241"/>
    </location>
</feature>
<organism evidence="2 3">
    <name type="scientific">Lentinula raphanica</name>
    <dbReference type="NCBI Taxonomy" id="153919"/>
    <lineage>
        <taxon>Eukaryota</taxon>
        <taxon>Fungi</taxon>
        <taxon>Dikarya</taxon>
        <taxon>Basidiomycota</taxon>
        <taxon>Agaricomycotina</taxon>
        <taxon>Agaricomycetes</taxon>
        <taxon>Agaricomycetidae</taxon>
        <taxon>Agaricales</taxon>
        <taxon>Marasmiineae</taxon>
        <taxon>Omphalotaceae</taxon>
        <taxon>Lentinula</taxon>
    </lineage>
</organism>
<feature type="compositionally biased region" description="Polar residues" evidence="1">
    <location>
        <begin position="295"/>
        <end position="305"/>
    </location>
</feature>